<name>A0ABR3PAN3_9PEZI</name>
<keyword evidence="2" id="KW-0472">Membrane</keyword>
<sequence length="517" mass="55388">MRSRQHLVPVGGTPITWKGPENVDAAGIQAGLTHWLATTSIKSGDTEYTIANNSIGALNPANITYPNGVVTGLELGYFALNTGSQIAQAQLFSGVATYPNYTAWMPAGYLFNTSVIPSYSYGMQIGSAALQYPGSLYLGGYDKGRLIGPYTTFAFDGPSLQDITIGVETGGNPFSFQTPENGFLITNTSQKTAIKVSIDPMAPYLRLPNKTCAAIAAKLPVFFDVKTQYYIWNTSDPDYKGVVSSPAYLGFSFPGSIGATEDVLIKVPFMLLNLTLVPPIVSAPLQYFPCQPFTPQAGDNYVLGRAFLQAAFIGRNSRQQITWLAQAPGPGASNNGLGVTGVSIQDSQTELDDIENDSSLFAQSWAHHWTPMVANNDIKNHTTVPTDSPDPTPSPIQTAISRAIAGVVLGTATGTAIIAVGFCFCLRRRASKPNAAAKISTHRLSSEKSLTGMSEESSAVALGPIKKSASQTSRHSSGQASPPRYRNEQDWYVEMPSQIDPQELPPTHPQELPARSH</sequence>
<evidence type="ECO:0000313" key="3">
    <source>
        <dbReference type="EMBL" id="KAL1303225.1"/>
    </source>
</evidence>
<dbReference type="SUPFAM" id="SSF50630">
    <property type="entry name" value="Acid proteases"/>
    <property type="match status" value="1"/>
</dbReference>
<comment type="caution">
    <text evidence="3">The sequence shown here is derived from an EMBL/GenBank/DDBJ whole genome shotgun (WGS) entry which is preliminary data.</text>
</comment>
<reference evidence="3 4" key="1">
    <citation type="submission" date="2024-07" db="EMBL/GenBank/DDBJ databases">
        <title>Draft sequence of the Neodothiora populina.</title>
        <authorList>
            <person name="Drown D.D."/>
            <person name="Schuette U.S."/>
            <person name="Buechlein A.B."/>
            <person name="Rusch D.R."/>
            <person name="Winton L.W."/>
            <person name="Adams G.A."/>
        </authorList>
    </citation>
    <scope>NUCLEOTIDE SEQUENCE [LARGE SCALE GENOMIC DNA]</scope>
    <source>
        <strain evidence="3 4">CPC 39397</strain>
    </source>
</reference>
<organism evidence="3 4">
    <name type="scientific">Neodothiora populina</name>
    <dbReference type="NCBI Taxonomy" id="2781224"/>
    <lineage>
        <taxon>Eukaryota</taxon>
        <taxon>Fungi</taxon>
        <taxon>Dikarya</taxon>
        <taxon>Ascomycota</taxon>
        <taxon>Pezizomycotina</taxon>
        <taxon>Dothideomycetes</taxon>
        <taxon>Dothideomycetidae</taxon>
        <taxon>Dothideales</taxon>
        <taxon>Dothioraceae</taxon>
        <taxon>Neodothiora</taxon>
    </lineage>
</organism>
<dbReference type="InterPro" id="IPR021109">
    <property type="entry name" value="Peptidase_aspartic_dom_sf"/>
</dbReference>
<evidence type="ECO:0008006" key="5">
    <source>
        <dbReference type="Google" id="ProtNLM"/>
    </source>
</evidence>
<proteinExistence type="predicted"/>
<keyword evidence="2" id="KW-1133">Transmembrane helix</keyword>
<evidence type="ECO:0000313" key="4">
    <source>
        <dbReference type="Proteomes" id="UP001562354"/>
    </source>
</evidence>
<keyword evidence="2" id="KW-0812">Transmembrane</keyword>
<protein>
    <recommendedName>
        <fullName evidence="5">Peptidase A1 domain-containing protein</fullName>
    </recommendedName>
</protein>
<dbReference type="Gene3D" id="2.40.70.10">
    <property type="entry name" value="Acid Proteases"/>
    <property type="match status" value="1"/>
</dbReference>
<dbReference type="GeneID" id="95980341"/>
<feature type="compositionally biased region" description="Polar residues" evidence="1">
    <location>
        <begin position="447"/>
        <end position="457"/>
    </location>
</feature>
<evidence type="ECO:0000256" key="1">
    <source>
        <dbReference type="SAM" id="MobiDB-lite"/>
    </source>
</evidence>
<dbReference type="EMBL" id="JBFMKM010000010">
    <property type="protein sequence ID" value="KAL1303225.1"/>
    <property type="molecule type" value="Genomic_DNA"/>
</dbReference>
<evidence type="ECO:0000256" key="2">
    <source>
        <dbReference type="SAM" id="Phobius"/>
    </source>
</evidence>
<gene>
    <name evidence="3" type="ORF">AAFC00_006642</name>
</gene>
<dbReference type="Proteomes" id="UP001562354">
    <property type="component" value="Unassembled WGS sequence"/>
</dbReference>
<keyword evidence="4" id="KW-1185">Reference proteome</keyword>
<accession>A0ABR3PAN3</accession>
<dbReference type="RefSeq" id="XP_069199500.1">
    <property type="nucleotide sequence ID" value="XM_069346631.1"/>
</dbReference>
<feature type="compositionally biased region" description="Polar residues" evidence="1">
    <location>
        <begin position="468"/>
        <end position="480"/>
    </location>
</feature>
<feature type="region of interest" description="Disordered" evidence="1">
    <location>
        <begin position="440"/>
        <end position="517"/>
    </location>
</feature>
<feature type="transmembrane region" description="Helical" evidence="2">
    <location>
        <begin position="403"/>
        <end position="426"/>
    </location>
</feature>